<accession>A0ABU6NCC5</accession>
<reference evidence="1 2" key="1">
    <citation type="submission" date="2023-03" db="EMBL/GenBank/DDBJ databases">
        <title>Bacillus Genome Sequencing.</title>
        <authorList>
            <person name="Dunlap C."/>
        </authorList>
    </citation>
    <scope>NUCLEOTIDE SEQUENCE [LARGE SCALE GENOMIC DNA]</scope>
    <source>
        <strain evidence="1 2">B-14544</strain>
    </source>
</reference>
<organism evidence="1 2">
    <name type="scientific">Bacillus xiapuensis</name>
    <dbReference type="NCBI Taxonomy" id="2014075"/>
    <lineage>
        <taxon>Bacteria</taxon>
        <taxon>Bacillati</taxon>
        <taxon>Bacillota</taxon>
        <taxon>Bacilli</taxon>
        <taxon>Bacillales</taxon>
        <taxon>Bacillaceae</taxon>
        <taxon>Bacillus</taxon>
    </lineage>
</organism>
<comment type="caution">
    <text evidence="1">The sequence shown here is derived from an EMBL/GenBank/DDBJ whole genome shotgun (WGS) entry which is preliminary data.</text>
</comment>
<dbReference type="RefSeq" id="WP_327967289.1">
    <property type="nucleotide sequence ID" value="NZ_JARMQG010000084.1"/>
</dbReference>
<keyword evidence="2" id="KW-1185">Reference proteome</keyword>
<sequence>MDQKCINCDWARYTAHNGKVGCAYWSVAYHEEIGNNSKSDEDKNFEMYLNGLRDAWTGWVYLKRRPDKKESEFLGEGMMTNFCIIVNEDGQCNKFKNK</sequence>
<protein>
    <submittedName>
        <fullName evidence="1">Uncharacterized protein</fullName>
    </submittedName>
</protein>
<name>A0ABU6NCC5_9BACI</name>
<dbReference type="Proteomes" id="UP001330749">
    <property type="component" value="Unassembled WGS sequence"/>
</dbReference>
<evidence type="ECO:0000313" key="2">
    <source>
        <dbReference type="Proteomes" id="UP001330749"/>
    </source>
</evidence>
<proteinExistence type="predicted"/>
<evidence type="ECO:0000313" key="1">
    <source>
        <dbReference type="EMBL" id="MED3562370.1"/>
    </source>
</evidence>
<dbReference type="EMBL" id="JARMQG010000084">
    <property type="protein sequence ID" value="MED3562370.1"/>
    <property type="molecule type" value="Genomic_DNA"/>
</dbReference>
<gene>
    <name evidence="1" type="ORF">P4447_07870</name>
</gene>